<dbReference type="SUPFAM" id="SSF51735">
    <property type="entry name" value="NAD(P)-binding Rossmann-fold domains"/>
    <property type="match status" value="1"/>
</dbReference>
<dbReference type="SUPFAM" id="SSF50129">
    <property type="entry name" value="GroES-like"/>
    <property type="match status" value="1"/>
</dbReference>
<dbReference type="InterPro" id="IPR052711">
    <property type="entry name" value="Zinc_ADH-like"/>
</dbReference>
<evidence type="ECO:0000259" key="1">
    <source>
        <dbReference type="SMART" id="SM00829"/>
    </source>
</evidence>
<dbReference type="PANTHER" id="PTHR45033">
    <property type="match status" value="1"/>
</dbReference>
<dbReference type="PANTHER" id="PTHR45033:SF2">
    <property type="entry name" value="ZINC-TYPE ALCOHOL DEHYDROGENASE-LIKE PROTEIN C1773.06C"/>
    <property type="match status" value="1"/>
</dbReference>
<dbReference type="InterPro" id="IPR020843">
    <property type="entry name" value="ER"/>
</dbReference>
<reference evidence="2 3" key="1">
    <citation type="submission" date="2019-07" db="EMBL/GenBank/DDBJ databases">
        <title>The First High-Quality Draft Genome Sequence of the Causal Agent of the Current Panama Disease Epidemic.</title>
        <authorList>
            <person name="Warmington R.J."/>
            <person name="Kay W."/>
            <person name="Jeffries A."/>
            <person name="Bebber D."/>
            <person name="Moore K."/>
            <person name="Studholme D.J."/>
        </authorList>
    </citation>
    <scope>NUCLEOTIDE SEQUENCE [LARGE SCALE GENOMIC DNA]</scope>
    <source>
        <strain evidence="2 3">TR4</strain>
    </source>
</reference>
<organism evidence="2 3">
    <name type="scientific">Fusarium oxysporum f. sp. cubense</name>
    <dbReference type="NCBI Taxonomy" id="61366"/>
    <lineage>
        <taxon>Eukaryota</taxon>
        <taxon>Fungi</taxon>
        <taxon>Dikarya</taxon>
        <taxon>Ascomycota</taxon>
        <taxon>Pezizomycotina</taxon>
        <taxon>Sordariomycetes</taxon>
        <taxon>Hypocreomycetidae</taxon>
        <taxon>Hypocreales</taxon>
        <taxon>Nectriaceae</taxon>
        <taxon>Fusarium</taxon>
        <taxon>Fusarium oxysporum species complex</taxon>
    </lineage>
</organism>
<dbReference type="InterPro" id="IPR011032">
    <property type="entry name" value="GroES-like_sf"/>
</dbReference>
<dbReference type="SMART" id="SM00829">
    <property type="entry name" value="PKS_ER"/>
    <property type="match status" value="1"/>
</dbReference>
<dbReference type="InterPro" id="IPR013149">
    <property type="entry name" value="ADH-like_C"/>
</dbReference>
<dbReference type="Proteomes" id="UP000321331">
    <property type="component" value="Unassembled WGS sequence"/>
</dbReference>
<comment type="caution">
    <text evidence="2">The sequence shown here is derived from an EMBL/GenBank/DDBJ whole genome shotgun (WGS) entry which is preliminary data.</text>
</comment>
<dbReference type="GO" id="GO:0016491">
    <property type="term" value="F:oxidoreductase activity"/>
    <property type="evidence" value="ECO:0007669"/>
    <property type="project" value="InterPro"/>
</dbReference>
<proteinExistence type="predicted"/>
<dbReference type="Pfam" id="PF00107">
    <property type="entry name" value="ADH_zinc_N"/>
    <property type="match status" value="1"/>
</dbReference>
<evidence type="ECO:0000313" key="3">
    <source>
        <dbReference type="Proteomes" id="UP000321331"/>
    </source>
</evidence>
<feature type="domain" description="Enoyl reductase (ER)" evidence="1">
    <location>
        <begin position="17"/>
        <end position="307"/>
    </location>
</feature>
<dbReference type="CDD" id="cd08276">
    <property type="entry name" value="MDR7"/>
    <property type="match status" value="1"/>
</dbReference>
<evidence type="ECO:0000313" key="2">
    <source>
        <dbReference type="EMBL" id="TXC10270.1"/>
    </source>
</evidence>
<dbReference type="InterPro" id="IPR036291">
    <property type="entry name" value="NAD(P)-bd_dom_sf"/>
</dbReference>
<protein>
    <recommendedName>
        <fullName evidence="1">Enoyl reductase (ER) domain-containing protein</fullName>
    </recommendedName>
</protein>
<name>A0A5C6TGP3_FUSOC</name>
<gene>
    <name evidence="2" type="ORF">FocTR4_00004401</name>
</gene>
<dbReference type="Pfam" id="PF13602">
    <property type="entry name" value="ADH_zinc_N_2"/>
    <property type="match status" value="1"/>
</dbReference>
<dbReference type="EMBL" id="VMNF01000004">
    <property type="protein sequence ID" value="TXC10270.1"/>
    <property type="molecule type" value="Genomic_DNA"/>
</dbReference>
<dbReference type="Gene3D" id="3.90.180.10">
    <property type="entry name" value="Medium-chain alcohol dehydrogenases, catalytic domain"/>
    <property type="match status" value="1"/>
</dbReference>
<accession>A0A5C6TGP3</accession>
<dbReference type="AlphaFoldDB" id="A0A5C6TGP3"/>
<sequence>MANTTTMKQCIVCSDKNDLDGMVFVDAPVRQVVENDVLIKLRSAALNYRDITIPMGKFVFAYKLPVDLHQMGPTKWLRWAQELAQMEEGPAIAATGLGGTIDGALRQYGVFNEDGVVRAPSNISFAEARTFTGAPLTSWNALYGFRPLKVGETVLVQGTGGVSISALQLAKAGGAKVIAITSSSEKAEKLKALGADHVINHKDNPEWGPTTRKSTHDESGVDHILEIGGFGTLAQSLKAIKYQGVMSLIGFLGANSVDWKAQMEEMVTAYENNSIHPAVDSKSFSLEQAKEAFEYLGALKHIGKVCVQIK</sequence>